<gene>
    <name evidence="1" type="ORF">D9V41_11510</name>
</gene>
<dbReference type="Proteomes" id="UP000282515">
    <property type="component" value="Unassembled WGS sequence"/>
</dbReference>
<reference evidence="1 2" key="1">
    <citation type="submission" date="2018-10" db="EMBL/GenBank/DDBJ databases">
        <title>Aeromicrobium sp. 9W16Y-2 whole genome shotgun sequence.</title>
        <authorList>
            <person name="Li F."/>
        </authorList>
    </citation>
    <scope>NUCLEOTIDE SEQUENCE [LARGE SCALE GENOMIC DNA]</scope>
    <source>
        <strain evidence="1 2">9W16Y-2</strain>
    </source>
</reference>
<dbReference type="AlphaFoldDB" id="A0A3L8PJ61"/>
<sequence length="154" mass="17804">MSLLSAVLGAAAVLFVAFYQARKTHERERKAKLAEVYADFLRCVEAENDAPRNPDVLRTTEAHALVDLMGSRRTAGEADYVFGTSPDEMDRIYAIEAFKCSARIDIAIGLFDRIKAKRLYLERLREDNKRFGEESPKIAWYRTPWRWLQFWVLA</sequence>
<comment type="caution">
    <text evidence="1">The sequence shown here is derived from an EMBL/GenBank/DDBJ whole genome shotgun (WGS) entry which is preliminary data.</text>
</comment>
<proteinExistence type="predicted"/>
<evidence type="ECO:0008006" key="3">
    <source>
        <dbReference type="Google" id="ProtNLM"/>
    </source>
</evidence>
<evidence type="ECO:0000313" key="2">
    <source>
        <dbReference type="Proteomes" id="UP000282515"/>
    </source>
</evidence>
<protein>
    <recommendedName>
        <fullName evidence="3">DUF4760 domain-containing protein</fullName>
    </recommendedName>
</protein>
<name>A0A3L8PJ61_9ACTN</name>
<keyword evidence="2" id="KW-1185">Reference proteome</keyword>
<dbReference type="EMBL" id="RDBF01000008">
    <property type="protein sequence ID" value="RLV55375.1"/>
    <property type="molecule type" value="Genomic_DNA"/>
</dbReference>
<accession>A0A3L8PJ61</accession>
<evidence type="ECO:0000313" key="1">
    <source>
        <dbReference type="EMBL" id="RLV55375.1"/>
    </source>
</evidence>
<organism evidence="1 2">
    <name type="scientific">Aeromicrobium phragmitis</name>
    <dbReference type="NCBI Taxonomy" id="2478914"/>
    <lineage>
        <taxon>Bacteria</taxon>
        <taxon>Bacillati</taxon>
        <taxon>Actinomycetota</taxon>
        <taxon>Actinomycetes</taxon>
        <taxon>Propionibacteriales</taxon>
        <taxon>Nocardioidaceae</taxon>
        <taxon>Aeromicrobium</taxon>
    </lineage>
</organism>